<comment type="caution">
    <text evidence="2">The sequence shown here is derived from an EMBL/GenBank/DDBJ whole genome shotgun (WGS) entry which is preliminary data.</text>
</comment>
<gene>
    <name evidence="2" type="ORF">SDC9_205911</name>
</gene>
<evidence type="ECO:0000313" key="2">
    <source>
        <dbReference type="EMBL" id="MPN58208.1"/>
    </source>
</evidence>
<accession>A0A645J3H6</accession>
<reference evidence="2" key="1">
    <citation type="submission" date="2019-08" db="EMBL/GenBank/DDBJ databases">
        <authorList>
            <person name="Kucharzyk K."/>
            <person name="Murdoch R.W."/>
            <person name="Higgins S."/>
            <person name="Loffler F."/>
        </authorList>
    </citation>
    <scope>NUCLEOTIDE SEQUENCE</scope>
</reference>
<dbReference type="AlphaFoldDB" id="A0A645J3H6"/>
<feature type="region of interest" description="Disordered" evidence="1">
    <location>
        <begin position="60"/>
        <end position="83"/>
    </location>
</feature>
<name>A0A645J3H6_9ZZZZ</name>
<sequence>MDEDKESINDAMFVVDVQGTAGLVDLPSRHHDYGYGINFADGHAQIYKFKDRGWAQAWKPGGVPNPKNGVDWQQVREVSTQLK</sequence>
<dbReference type="EMBL" id="VSSQ01130637">
    <property type="protein sequence ID" value="MPN58208.1"/>
    <property type="molecule type" value="Genomic_DNA"/>
</dbReference>
<proteinExistence type="predicted"/>
<protein>
    <submittedName>
        <fullName evidence="2">Uncharacterized protein</fullName>
    </submittedName>
</protein>
<organism evidence="2">
    <name type="scientific">bioreactor metagenome</name>
    <dbReference type="NCBI Taxonomy" id="1076179"/>
    <lineage>
        <taxon>unclassified sequences</taxon>
        <taxon>metagenomes</taxon>
        <taxon>ecological metagenomes</taxon>
    </lineage>
</organism>
<evidence type="ECO:0000256" key="1">
    <source>
        <dbReference type="SAM" id="MobiDB-lite"/>
    </source>
</evidence>